<sequence>MIDEPYRTEIIEELATGIASAARTSLGDTLRSTIYFTPSDFDILYLRQDLYDSVDDARRAKAQLVELEQVGFAEGPVRTALGHGDAGSNIGEYEFTVRFHDDGFVLRVLQGGSGVLLTIDSMDANAFEDAAIAVQELLRGE</sequence>
<reference evidence="1 2" key="1">
    <citation type="submission" date="2020-07" db="EMBL/GenBank/DDBJ databases">
        <authorList>
            <person name="Cui H."/>
        </authorList>
    </citation>
    <scope>NUCLEOTIDE SEQUENCE [LARGE SCALE GENOMIC DNA]</scope>
    <source>
        <strain evidence="1 2">YPL8</strain>
    </source>
</reference>
<dbReference type="Proteomes" id="UP000509241">
    <property type="component" value="Chromosome"/>
</dbReference>
<dbReference type="GeneID" id="56033956"/>
<accession>A0A7D5GL03</accession>
<dbReference type="RefSeq" id="WP_179261203.1">
    <property type="nucleotide sequence ID" value="NZ_CP058601.1"/>
</dbReference>
<protein>
    <submittedName>
        <fullName evidence="1">Uncharacterized protein</fullName>
    </submittedName>
</protein>
<proteinExistence type="predicted"/>
<dbReference type="KEGG" id="haly:HYG82_11655"/>
<dbReference type="AlphaFoldDB" id="A0A7D5GL03"/>
<evidence type="ECO:0000313" key="1">
    <source>
        <dbReference type="EMBL" id="QLG49470.1"/>
    </source>
</evidence>
<keyword evidence="2" id="KW-1185">Reference proteome</keyword>
<gene>
    <name evidence="1" type="ORF">HYG82_11655</name>
</gene>
<organism evidence="1 2">
    <name type="scientific">Natrinema halophilum</name>
    <dbReference type="NCBI Taxonomy" id="1699371"/>
    <lineage>
        <taxon>Archaea</taxon>
        <taxon>Methanobacteriati</taxon>
        <taxon>Methanobacteriota</taxon>
        <taxon>Stenosarchaea group</taxon>
        <taxon>Halobacteria</taxon>
        <taxon>Halobacteriales</taxon>
        <taxon>Natrialbaceae</taxon>
        <taxon>Natrinema</taxon>
    </lineage>
</organism>
<dbReference type="OrthoDB" id="256252at2157"/>
<name>A0A7D5GL03_9EURY</name>
<evidence type="ECO:0000313" key="2">
    <source>
        <dbReference type="Proteomes" id="UP000509241"/>
    </source>
</evidence>
<dbReference type="InterPro" id="IPR055944">
    <property type="entry name" value="DUF7522"/>
</dbReference>
<dbReference type="Pfam" id="PF24366">
    <property type="entry name" value="DUF7522"/>
    <property type="match status" value="1"/>
</dbReference>
<dbReference type="EMBL" id="CP058601">
    <property type="protein sequence ID" value="QLG49470.1"/>
    <property type="molecule type" value="Genomic_DNA"/>
</dbReference>